<evidence type="ECO:0000313" key="1">
    <source>
        <dbReference type="EMBL" id="EIE78434.1"/>
    </source>
</evidence>
<dbReference type="RefSeq" id="XP_067513830.1">
    <property type="nucleotide sequence ID" value="XM_067657729.1"/>
</dbReference>
<accession>I1BQF4</accession>
<gene>
    <name evidence="1" type="ORF">RO3G_03138</name>
</gene>
<dbReference type="InParanoid" id="I1BQF4"/>
<dbReference type="VEuPathDB" id="FungiDB:RO3G_03138"/>
<dbReference type="AlphaFoldDB" id="I1BQF4"/>
<organism evidence="1 2">
    <name type="scientific">Rhizopus delemar (strain RA 99-880 / ATCC MYA-4621 / FGSC 9543 / NRRL 43880)</name>
    <name type="common">Mucormycosis agent</name>
    <name type="synonym">Rhizopus arrhizus var. delemar</name>
    <dbReference type="NCBI Taxonomy" id="246409"/>
    <lineage>
        <taxon>Eukaryota</taxon>
        <taxon>Fungi</taxon>
        <taxon>Fungi incertae sedis</taxon>
        <taxon>Mucoromycota</taxon>
        <taxon>Mucoromycotina</taxon>
        <taxon>Mucoromycetes</taxon>
        <taxon>Mucorales</taxon>
        <taxon>Mucorineae</taxon>
        <taxon>Rhizopodaceae</taxon>
        <taxon>Rhizopus</taxon>
    </lineage>
</organism>
<dbReference type="GeneID" id="93610110"/>
<evidence type="ECO:0000313" key="2">
    <source>
        <dbReference type="Proteomes" id="UP000009138"/>
    </source>
</evidence>
<reference evidence="1 2" key="1">
    <citation type="journal article" date="2009" name="PLoS Genet.">
        <title>Genomic analysis of the basal lineage fungus Rhizopus oryzae reveals a whole-genome duplication.</title>
        <authorList>
            <person name="Ma L.-J."/>
            <person name="Ibrahim A.S."/>
            <person name="Skory C."/>
            <person name="Grabherr M.G."/>
            <person name="Burger G."/>
            <person name="Butler M."/>
            <person name="Elias M."/>
            <person name="Idnurm A."/>
            <person name="Lang B.F."/>
            <person name="Sone T."/>
            <person name="Abe A."/>
            <person name="Calvo S.E."/>
            <person name="Corrochano L.M."/>
            <person name="Engels R."/>
            <person name="Fu J."/>
            <person name="Hansberg W."/>
            <person name="Kim J.-M."/>
            <person name="Kodira C.D."/>
            <person name="Koehrsen M.J."/>
            <person name="Liu B."/>
            <person name="Miranda-Saavedra D."/>
            <person name="O'Leary S."/>
            <person name="Ortiz-Castellanos L."/>
            <person name="Poulter R."/>
            <person name="Rodriguez-Romero J."/>
            <person name="Ruiz-Herrera J."/>
            <person name="Shen Y.-Q."/>
            <person name="Zeng Q."/>
            <person name="Galagan J."/>
            <person name="Birren B.W."/>
            <person name="Cuomo C.A."/>
            <person name="Wickes B.L."/>
        </authorList>
    </citation>
    <scope>NUCLEOTIDE SEQUENCE [LARGE SCALE GENOMIC DNA]</scope>
    <source>
        <strain evidence="2">RA 99-880 / ATCC MYA-4621 / FGSC 9543 / NRRL 43880</strain>
    </source>
</reference>
<proteinExistence type="predicted"/>
<dbReference type="Proteomes" id="UP000009138">
    <property type="component" value="Unassembled WGS sequence"/>
</dbReference>
<dbReference type="OrthoDB" id="2278241at2759"/>
<protein>
    <submittedName>
        <fullName evidence="1">Uncharacterized protein</fullName>
    </submittedName>
</protein>
<keyword evidence="2" id="KW-1185">Reference proteome</keyword>
<sequence>MYPIPNLHRTIPAHVDDKGCQLCKLPKTEQPMLLHSKTRLVESSFQETLVKPSRFQLLFNILYYTFQVSQIQKERLKPSA</sequence>
<dbReference type="EMBL" id="CH476733">
    <property type="protein sequence ID" value="EIE78434.1"/>
    <property type="molecule type" value="Genomic_DNA"/>
</dbReference>
<name>I1BQF4_RHIO9</name>